<dbReference type="GO" id="GO:0004190">
    <property type="term" value="F:aspartic-type endopeptidase activity"/>
    <property type="evidence" value="ECO:0007669"/>
    <property type="project" value="UniProtKB-KW"/>
</dbReference>
<dbReference type="Pfam" id="PF14223">
    <property type="entry name" value="Retrotran_gag_2"/>
    <property type="match status" value="1"/>
</dbReference>
<dbReference type="Gene3D" id="3.30.420.10">
    <property type="entry name" value="Ribonuclease H-like superfamily/Ribonuclease H"/>
    <property type="match status" value="1"/>
</dbReference>
<feature type="compositionally biased region" description="Basic and acidic residues" evidence="2">
    <location>
        <begin position="1"/>
        <end position="10"/>
    </location>
</feature>
<dbReference type="Pfam" id="PF22936">
    <property type="entry name" value="Pol_BBD"/>
    <property type="match status" value="1"/>
</dbReference>
<dbReference type="Pfam" id="PF07727">
    <property type="entry name" value="RVT_2"/>
    <property type="match status" value="1"/>
</dbReference>
<dbReference type="InterPro" id="IPR001584">
    <property type="entry name" value="Integrase_cat-core"/>
</dbReference>
<feature type="region of interest" description="Disordered" evidence="2">
    <location>
        <begin position="924"/>
        <end position="1000"/>
    </location>
</feature>
<protein>
    <recommendedName>
        <fullName evidence="3">Integrase catalytic domain-containing protein</fullName>
    </recommendedName>
</protein>
<dbReference type="SUPFAM" id="SSF56672">
    <property type="entry name" value="DNA/RNA polymerases"/>
    <property type="match status" value="1"/>
</dbReference>
<dbReference type="Proteomes" id="UP001140206">
    <property type="component" value="Chromosome 2"/>
</dbReference>
<feature type="compositionally biased region" description="Low complexity" evidence="2">
    <location>
        <begin position="370"/>
        <end position="381"/>
    </location>
</feature>
<feature type="domain" description="Integrase catalytic" evidence="3">
    <location>
        <begin position="623"/>
        <end position="792"/>
    </location>
</feature>
<feature type="compositionally biased region" description="Polar residues" evidence="2">
    <location>
        <begin position="358"/>
        <end position="369"/>
    </location>
</feature>
<dbReference type="PANTHER" id="PTHR11439">
    <property type="entry name" value="GAG-POL-RELATED RETROTRANSPOSON"/>
    <property type="match status" value="1"/>
</dbReference>
<feature type="compositionally biased region" description="Low complexity" evidence="2">
    <location>
        <begin position="968"/>
        <end position="983"/>
    </location>
</feature>
<dbReference type="PANTHER" id="PTHR11439:SF455">
    <property type="entry name" value="RLK (RECEPTOR-LIKE PROTEIN KINASE) 8, PUTATIVE-RELATED"/>
    <property type="match status" value="1"/>
</dbReference>
<dbReference type="SUPFAM" id="SSF53098">
    <property type="entry name" value="Ribonuclease H-like"/>
    <property type="match status" value="1"/>
</dbReference>
<evidence type="ECO:0000256" key="2">
    <source>
        <dbReference type="SAM" id="MobiDB-lite"/>
    </source>
</evidence>
<dbReference type="InterPro" id="IPR013103">
    <property type="entry name" value="RVT_2"/>
</dbReference>
<dbReference type="GO" id="GO:0003676">
    <property type="term" value="F:nucleic acid binding"/>
    <property type="evidence" value="ECO:0007669"/>
    <property type="project" value="InterPro"/>
</dbReference>
<sequence>MVSDSHEMAHGDPSSSSQFSGLTPPYINPTISFPPPPSPPGFPTPLVSNRPLPPTSNRPPTINPHSSIRPPPPPPLPSFPPLIPSPFQSFSLSSPPQFDPVVPITTPTPIKLSSNNFLTWQAQVLPIIHGYNFTKFLNSPPPNPTSVNSDGRVEYNQEYLFWNRQDQLILGWLRSSLVEAIQAQVVSCTSTSSLWSTLHHQFASNSRAKLIDLKRQLQTIRKEGSSCTEFLQRIRKIADELAFVGAPISDDDLVLTTLNGLGSDFNSFVAATTATSRHEVLSFADLQGLLLSHESLLQSQTTAASPAAFVTFSQNGAGKGGGQNFKRQFSNNRAPNQTAGQYQSHPVTQPPAAIGFQPNYNPHQRQGNLQSTSQSKAQSQSTQSDASTLCQICKKPGHSAKQCRYRYTPDANYKPKSQSYQAYVAQPSNTINSADWILDSGASHHVTDDINNLSSFYNYTSSDSLQIGDGSGLPIHHIGTTSLKLSTFVIDLKDTLFVENFSRNLISLSKLLHDNPSLLVSFSNSSCFLKDHLTNKTLLEFSSSNGLYYLKASHNSSSQPKALVGVRTSANLWHHRLGHPSNSITLQVVKEFDLPCTSYKIDSCHNCMLGKAHRLPFVASSSSTFSPLELIHNDVWGPSPIVSRNGYRYYVIFVDDFSRFCWIYFMMNKSEVLHIFSKFKAQVENLFSTKIKVLRTDGGTEFKPITNMYPQIIHQITCPYTPQQNGVSERKHRHIIELGLSILSHASMPTTFWDEIFSSVVYLINRLPTFNKTIPYTSLFHKKPDYSLLRILGCTCFLYTRPYNSHKLEFRSQPCVFVGYSTIQKGYRCLHIPSNKIYVSRHVQFDETAFPFKHQTMSPTTPISDQYQPTSSSILSVLNLPSAQLHPSHSIARPTRLTSSLTHSTAQLDPLLNTAPQIRTTQIINPNHTPDQQDLSASASAQNSDRNSIINSPETVPHTSSMPSTTIPETMSTVVPSTSSQPPANTHTMITRNRDNTRKPRHFPDFVAFHSMLDKEPTTFSKASPHPEWRQAMMTEIEALAANHTWTLVPPPTNQKVIGCKWIYKIKRKSDGSIERYKARLVVKGFNQQEGVDYFDTFSPVVRPMTIRVVLSLAVHHHWPIRQLDVQNAFLHGDLQERVYMAQPPGFVDDAHPTHVCLLSKSLYGLKQSPRAWFHKLSSTLLDVGFCESQYDPSLFISHHDNHLTIILVYVDDILITGSSPTLITKYINHFHDKFALKDLGLVHYFLGIEVSSSVAGIELSQTKYIMDILNKANMVHAKPCDTPMAAGVQLAKDDGDLFDNPQLYRSIVGALQYATLTRPDISFAVNRVSQFMHQPTIPQWMAVKRILRYLCGSLNFKLQLNSAAPLLIDAYCDADRTGCPDDRRSTTGFCIFLGGNLVSWSAKKQATVSRSSTEAEYRSLALTCAEILWLQYLLTEMRISLSIPPTLWCDNIGATFLASNPIFHARTKHIEIDYHFVRERVASKQLRVQFLCSKDQIADVLTKPLAAQRFADLRHKLSVHTSTSACGGGGVISQ</sequence>
<feature type="compositionally biased region" description="Pro residues" evidence="2">
    <location>
        <begin position="32"/>
        <end position="43"/>
    </location>
</feature>
<dbReference type="InterPro" id="IPR043502">
    <property type="entry name" value="DNA/RNA_pol_sf"/>
</dbReference>
<dbReference type="GO" id="GO:0015074">
    <property type="term" value="P:DNA integration"/>
    <property type="evidence" value="ECO:0007669"/>
    <property type="project" value="InterPro"/>
</dbReference>
<comment type="caution">
    <text evidence="4">The sequence shown here is derived from an EMBL/GenBank/DDBJ whole genome shotgun (WGS) entry which is preliminary data.</text>
</comment>
<keyword evidence="1" id="KW-0064">Aspartyl protease</keyword>
<dbReference type="InterPro" id="IPR057670">
    <property type="entry name" value="SH3_retrovirus"/>
</dbReference>
<evidence type="ECO:0000313" key="4">
    <source>
        <dbReference type="EMBL" id="KAJ4793674.1"/>
    </source>
</evidence>
<accession>A0AAV8FPM5</accession>
<proteinExistence type="predicted"/>
<dbReference type="Pfam" id="PF25597">
    <property type="entry name" value="SH3_retrovirus"/>
    <property type="match status" value="1"/>
</dbReference>
<reference evidence="4" key="1">
    <citation type="submission" date="2022-08" db="EMBL/GenBank/DDBJ databases">
        <authorList>
            <person name="Marques A."/>
        </authorList>
    </citation>
    <scope>NUCLEOTIDE SEQUENCE</scope>
    <source>
        <strain evidence="4">RhyPub2mFocal</strain>
        <tissue evidence="4">Leaves</tissue>
    </source>
</reference>
<feature type="compositionally biased region" description="Polar residues" evidence="2">
    <location>
        <begin position="924"/>
        <end position="967"/>
    </location>
</feature>
<dbReference type="InterPro" id="IPR036397">
    <property type="entry name" value="RNaseH_sf"/>
</dbReference>
<name>A0AAV8FPM5_9POAL</name>
<gene>
    <name evidence="4" type="ORF">LUZ62_044920</name>
</gene>
<dbReference type="Pfam" id="PF13976">
    <property type="entry name" value="gag_pre-integrs"/>
    <property type="match status" value="1"/>
</dbReference>
<feature type="compositionally biased region" description="Polar residues" evidence="2">
    <location>
        <begin position="325"/>
        <end position="347"/>
    </location>
</feature>
<keyword evidence="1" id="KW-0645">Protease</keyword>
<dbReference type="PROSITE" id="PS50994">
    <property type="entry name" value="INTEGRASE"/>
    <property type="match status" value="1"/>
</dbReference>
<evidence type="ECO:0000256" key="1">
    <source>
        <dbReference type="ARBA" id="ARBA00022750"/>
    </source>
</evidence>
<feature type="region of interest" description="Disordered" evidence="2">
    <location>
        <begin position="1"/>
        <end position="80"/>
    </location>
</feature>
<keyword evidence="5" id="KW-1185">Reference proteome</keyword>
<dbReference type="InterPro" id="IPR025724">
    <property type="entry name" value="GAG-pre-integrase_dom"/>
</dbReference>
<feature type="compositionally biased region" description="Pro residues" evidence="2">
    <location>
        <begin position="69"/>
        <end position="80"/>
    </location>
</feature>
<evidence type="ECO:0000313" key="5">
    <source>
        <dbReference type="Proteomes" id="UP001140206"/>
    </source>
</evidence>
<keyword evidence="1" id="KW-0378">Hydrolase</keyword>
<dbReference type="InterPro" id="IPR054722">
    <property type="entry name" value="PolX-like_BBD"/>
</dbReference>
<feature type="region of interest" description="Disordered" evidence="2">
    <location>
        <begin position="318"/>
        <end position="381"/>
    </location>
</feature>
<dbReference type="CDD" id="cd09272">
    <property type="entry name" value="RNase_HI_RT_Ty1"/>
    <property type="match status" value="1"/>
</dbReference>
<dbReference type="InterPro" id="IPR012337">
    <property type="entry name" value="RNaseH-like_sf"/>
</dbReference>
<dbReference type="EMBL" id="JAMFTS010000002">
    <property type="protein sequence ID" value="KAJ4793674.1"/>
    <property type="molecule type" value="Genomic_DNA"/>
</dbReference>
<evidence type="ECO:0000259" key="3">
    <source>
        <dbReference type="PROSITE" id="PS50994"/>
    </source>
</evidence>
<organism evidence="4 5">
    <name type="scientific">Rhynchospora pubera</name>
    <dbReference type="NCBI Taxonomy" id="906938"/>
    <lineage>
        <taxon>Eukaryota</taxon>
        <taxon>Viridiplantae</taxon>
        <taxon>Streptophyta</taxon>
        <taxon>Embryophyta</taxon>
        <taxon>Tracheophyta</taxon>
        <taxon>Spermatophyta</taxon>
        <taxon>Magnoliopsida</taxon>
        <taxon>Liliopsida</taxon>
        <taxon>Poales</taxon>
        <taxon>Cyperaceae</taxon>
        <taxon>Cyperoideae</taxon>
        <taxon>Rhynchosporeae</taxon>
        <taxon>Rhynchospora</taxon>
    </lineage>
</organism>